<dbReference type="EMBL" id="SJSN01000002">
    <property type="protein sequence ID" value="TCD12224.1"/>
    <property type="molecule type" value="Genomic_DNA"/>
</dbReference>
<comment type="caution">
    <text evidence="1">The sequence shown here is derived from an EMBL/GenBank/DDBJ whole genome shotgun (WGS) entry which is preliminary data.</text>
</comment>
<keyword evidence="2" id="KW-1185">Reference proteome</keyword>
<dbReference type="OrthoDB" id="771317at2"/>
<dbReference type="Proteomes" id="UP000291485">
    <property type="component" value="Unassembled WGS sequence"/>
</dbReference>
<reference evidence="1 2" key="1">
    <citation type="submission" date="2019-02" db="EMBL/GenBank/DDBJ databases">
        <title>Pedobacter sp. RP-3-11 sp. nov., isolated from Arctic soil.</title>
        <authorList>
            <person name="Dahal R.H."/>
        </authorList>
    </citation>
    <scope>NUCLEOTIDE SEQUENCE [LARGE SCALE GENOMIC DNA]</scope>
    <source>
        <strain evidence="1 2">RP-3-11</strain>
    </source>
</reference>
<organism evidence="1 2">
    <name type="scientific">Pedobacter frigidisoli</name>
    <dbReference type="NCBI Taxonomy" id="2530455"/>
    <lineage>
        <taxon>Bacteria</taxon>
        <taxon>Pseudomonadati</taxon>
        <taxon>Bacteroidota</taxon>
        <taxon>Sphingobacteriia</taxon>
        <taxon>Sphingobacteriales</taxon>
        <taxon>Sphingobacteriaceae</taxon>
        <taxon>Pedobacter</taxon>
    </lineage>
</organism>
<name>A0A4R0P8D8_9SPHI</name>
<proteinExistence type="predicted"/>
<gene>
    <name evidence="1" type="ORF">EZ449_03100</name>
</gene>
<sequence>MNNEQAQINKDLQTFIEKFDPRKYKMTKAGVEIRGIIDMYRNLTHARMIITNLELNLTVIHTADMLSYGGFQVNVN</sequence>
<evidence type="ECO:0000313" key="2">
    <source>
        <dbReference type="Proteomes" id="UP000291485"/>
    </source>
</evidence>
<evidence type="ECO:0000313" key="1">
    <source>
        <dbReference type="EMBL" id="TCD12224.1"/>
    </source>
</evidence>
<dbReference type="AlphaFoldDB" id="A0A4R0P8D8"/>
<accession>A0A4R0P8D8</accession>
<protein>
    <submittedName>
        <fullName evidence="1">Uncharacterized protein</fullName>
    </submittedName>
</protein>